<protein>
    <recommendedName>
        <fullName evidence="2">EF-hand domain-containing protein</fullName>
    </recommendedName>
</protein>
<feature type="compositionally biased region" description="Low complexity" evidence="1">
    <location>
        <begin position="508"/>
        <end position="523"/>
    </location>
</feature>
<dbReference type="InterPro" id="IPR018247">
    <property type="entry name" value="EF_Hand_1_Ca_BS"/>
</dbReference>
<dbReference type="PROSITE" id="PS50222">
    <property type="entry name" value="EF_HAND_2"/>
    <property type="match status" value="1"/>
</dbReference>
<dbReference type="InterPro" id="IPR002048">
    <property type="entry name" value="EF_hand_dom"/>
</dbReference>
<gene>
    <name evidence="3" type="ORF">KFE25_001261</name>
</gene>
<feature type="compositionally biased region" description="Low complexity" evidence="1">
    <location>
        <begin position="108"/>
        <end position="120"/>
    </location>
</feature>
<reference evidence="3" key="1">
    <citation type="submission" date="2021-05" db="EMBL/GenBank/DDBJ databases">
        <title>The genome of the haptophyte Pavlova lutheri (Diacronema luteri, Pavlovales) - a model for lipid biosynthesis in eukaryotic algae.</title>
        <authorList>
            <person name="Hulatt C.J."/>
            <person name="Posewitz M.C."/>
        </authorList>
    </citation>
    <scope>NUCLEOTIDE SEQUENCE</scope>
    <source>
        <strain evidence="3">NIVA-4/92</strain>
    </source>
</reference>
<dbReference type="OrthoDB" id="10667998at2759"/>
<evidence type="ECO:0000313" key="3">
    <source>
        <dbReference type="EMBL" id="KAG8461643.1"/>
    </source>
</evidence>
<feature type="region of interest" description="Disordered" evidence="1">
    <location>
        <begin position="95"/>
        <end position="126"/>
    </location>
</feature>
<dbReference type="AlphaFoldDB" id="A0A8J5X8A8"/>
<dbReference type="Proteomes" id="UP000751190">
    <property type="component" value="Unassembled WGS sequence"/>
</dbReference>
<comment type="caution">
    <text evidence="3">The sequence shown here is derived from an EMBL/GenBank/DDBJ whole genome shotgun (WGS) entry which is preliminary data.</text>
</comment>
<dbReference type="PROSITE" id="PS00018">
    <property type="entry name" value="EF_HAND_1"/>
    <property type="match status" value="1"/>
</dbReference>
<feature type="region of interest" description="Disordered" evidence="1">
    <location>
        <begin position="508"/>
        <end position="528"/>
    </location>
</feature>
<keyword evidence="4" id="KW-1185">Reference proteome</keyword>
<evidence type="ECO:0000313" key="4">
    <source>
        <dbReference type="Proteomes" id="UP000751190"/>
    </source>
</evidence>
<accession>A0A8J5X8A8</accession>
<evidence type="ECO:0000256" key="1">
    <source>
        <dbReference type="SAM" id="MobiDB-lite"/>
    </source>
</evidence>
<dbReference type="GO" id="GO:0005509">
    <property type="term" value="F:calcium ion binding"/>
    <property type="evidence" value="ECO:0007669"/>
    <property type="project" value="InterPro"/>
</dbReference>
<name>A0A8J5X8A8_DIALT</name>
<evidence type="ECO:0000259" key="2">
    <source>
        <dbReference type="PROSITE" id="PS50222"/>
    </source>
</evidence>
<organism evidence="3 4">
    <name type="scientific">Diacronema lutheri</name>
    <name type="common">Unicellular marine alga</name>
    <name type="synonym">Monochrysis lutheri</name>
    <dbReference type="NCBI Taxonomy" id="2081491"/>
    <lineage>
        <taxon>Eukaryota</taxon>
        <taxon>Haptista</taxon>
        <taxon>Haptophyta</taxon>
        <taxon>Pavlovophyceae</taxon>
        <taxon>Pavlovales</taxon>
        <taxon>Pavlovaceae</taxon>
        <taxon>Diacronema</taxon>
    </lineage>
</organism>
<dbReference type="EMBL" id="JAGTXO010000024">
    <property type="protein sequence ID" value="KAG8461643.1"/>
    <property type="molecule type" value="Genomic_DNA"/>
</dbReference>
<sequence length="586" mass="62611">MVAPGTISAFGTDYDAVAAWAEERLPALEPLSATDAERLVRAAEPAPEARARALPPYLRRRSQAAALSRDACADASQSFFTTGVSFSRLNRADIRADPASKSGRRRAAQQARKQQQLFAQPVRPPPRRLYGSESALIATWEAPARAQTQRGTPSRRSMLASRLLLAKARADPRWQRSTDFRRTDDGWAFEHGAWSLAVGSSDPVLAALLDDRLRSAANGASGSALDDTTTASAAAHAQLVERLLPRCARGEAAGGGGGAFETRVHNAPPPWLTAAHLQLEAEARADDEARLAAPPPSAERLGELRAAEALSAHAERAPLSDAELAWRQRVAHSPWLRALLEHALGHFDADGDGELSFVEYVAMAKALYAVLHTHYDEARADRVAREDWLIDSRGGHRVGLESWVGMWMELAELWTTRVSLREYASFVISALLQITMAPRAPRVRGAHPGAAPAAPAASAAPAALAALAAPAASAAPRRRAPLVVVPLPRALPLVDWRQTFREVFATADPTAPSATPGTPQAQPSFPSVCRPSHIASVGSALAPSASSARAREERAAGAVRNRMVRSWAALETFHRAPAVLAPLGAK</sequence>
<proteinExistence type="predicted"/>
<feature type="domain" description="EF-hand" evidence="2">
    <location>
        <begin position="335"/>
        <end position="370"/>
    </location>
</feature>
<dbReference type="SMART" id="SM00054">
    <property type="entry name" value="EFh"/>
    <property type="match status" value="1"/>
</dbReference>